<feature type="region of interest" description="Disordered" evidence="1">
    <location>
        <begin position="111"/>
        <end position="186"/>
    </location>
</feature>
<reference evidence="2" key="1">
    <citation type="journal article" date="2021" name="bioRxiv">
        <title>Whole Genome Assembly and Annotation of Northern Wild Rice, Zizania palustris L., Supports a Whole Genome Duplication in the Zizania Genus.</title>
        <authorList>
            <person name="Haas M."/>
            <person name="Kono T."/>
            <person name="Macchietto M."/>
            <person name="Millas R."/>
            <person name="McGilp L."/>
            <person name="Shao M."/>
            <person name="Duquette J."/>
            <person name="Hirsch C.N."/>
            <person name="Kimball J."/>
        </authorList>
    </citation>
    <scope>NUCLEOTIDE SEQUENCE</scope>
    <source>
        <tissue evidence="2">Fresh leaf tissue</tissue>
    </source>
</reference>
<keyword evidence="3" id="KW-1185">Reference proteome</keyword>
<reference evidence="2" key="2">
    <citation type="submission" date="2021-02" db="EMBL/GenBank/DDBJ databases">
        <authorList>
            <person name="Kimball J.A."/>
            <person name="Haas M.W."/>
            <person name="Macchietto M."/>
            <person name="Kono T."/>
            <person name="Duquette J."/>
            <person name="Shao M."/>
        </authorList>
    </citation>
    <scope>NUCLEOTIDE SEQUENCE</scope>
    <source>
        <tissue evidence="2">Fresh leaf tissue</tissue>
    </source>
</reference>
<protein>
    <submittedName>
        <fullName evidence="2">Uncharacterized protein</fullName>
    </submittedName>
</protein>
<evidence type="ECO:0000313" key="2">
    <source>
        <dbReference type="EMBL" id="KAG8081121.1"/>
    </source>
</evidence>
<feature type="compositionally biased region" description="Low complexity" evidence="1">
    <location>
        <begin position="111"/>
        <end position="123"/>
    </location>
</feature>
<dbReference type="EMBL" id="JAAALK010000282">
    <property type="protein sequence ID" value="KAG8081121.1"/>
    <property type="molecule type" value="Genomic_DNA"/>
</dbReference>
<gene>
    <name evidence="2" type="ORF">GUJ93_ZPchr0007g3427</name>
</gene>
<comment type="caution">
    <text evidence="2">The sequence shown here is derived from an EMBL/GenBank/DDBJ whole genome shotgun (WGS) entry which is preliminary data.</text>
</comment>
<feature type="compositionally biased region" description="Low complexity" evidence="1">
    <location>
        <begin position="165"/>
        <end position="186"/>
    </location>
</feature>
<accession>A0A8J5VZX6</accession>
<evidence type="ECO:0000313" key="3">
    <source>
        <dbReference type="Proteomes" id="UP000729402"/>
    </source>
</evidence>
<dbReference type="Proteomes" id="UP000729402">
    <property type="component" value="Unassembled WGS sequence"/>
</dbReference>
<feature type="compositionally biased region" description="Gly residues" evidence="1">
    <location>
        <begin position="133"/>
        <end position="151"/>
    </location>
</feature>
<name>A0A8J5VZX6_ZIZPA</name>
<dbReference type="AlphaFoldDB" id="A0A8J5VZX6"/>
<sequence length="186" mass="19611">MFLITRWCRMIGREVMELKIMAFFSILVCVRLALEHVIQSKAFTILHAMRGTEALGQNSSSAASSSDSTTALISEFPSFIQARTMLIAKEASQNKNKLLASTDTALIATEGGSSAGVSSSARSDAGERTHSTNGGGRGGGRTFSGNGGRNGGRGRGRGRSGGHGNYSNGNNYNYSANNGNPNRPLF</sequence>
<proteinExistence type="predicted"/>
<organism evidence="2 3">
    <name type="scientific">Zizania palustris</name>
    <name type="common">Northern wild rice</name>
    <dbReference type="NCBI Taxonomy" id="103762"/>
    <lineage>
        <taxon>Eukaryota</taxon>
        <taxon>Viridiplantae</taxon>
        <taxon>Streptophyta</taxon>
        <taxon>Embryophyta</taxon>
        <taxon>Tracheophyta</taxon>
        <taxon>Spermatophyta</taxon>
        <taxon>Magnoliopsida</taxon>
        <taxon>Liliopsida</taxon>
        <taxon>Poales</taxon>
        <taxon>Poaceae</taxon>
        <taxon>BOP clade</taxon>
        <taxon>Oryzoideae</taxon>
        <taxon>Oryzeae</taxon>
        <taxon>Zizaniinae</taxon>
        <taxon>Zizania</taxon>
    </lineage>
</organism>
<evidence type="ECO:0000256" key="1">
    <source>
        <dbReference type="SAM" id="MobiDB-lite"/>
    </source>
</evidence>